<dbReference type="SMR" id="C6VVW9"/>
<feature type="modified residue" description="4-aspartylphosphate" evidence="1">
    <location>
        <position position="57"/>
    </location>
</feature>
<dbReference type="EMBL" id="CP001619">
    <property type="protein sequence ID" value="ACT91425.1"/>
    <property type="molecule type" value="Genomic_DNA"/>
</dbReference>
<dbReference type="Gene3D" id="3.40.50.2300">
    <property type="match status" value="1"/>
</dbReference>
<gene>
    <name evidence="3" type="ordered locus">Dfer_0154</name>
</gene>
<dbReference type="InterPro" id="IPR011006">
    <property type="entry name" value="CheY-like_superfamily"/>
</dbReference>
<dbReference type="STRING" id="471854.Dfer_0154"/>
<dbReference type="Proteomes" id="UP000002011">
    <property type="component" value="Chromosome"/>
</dbReference>
<dbReference type="PROSITE" id="PS50110">
    <property type="entry name" value="RESPONSE_REGULATORY"/>
    <property type="match status" value="1"/>
</dbReference>
<evidence type="ECO:0000313" key="4">
    <source>
        <dbReference type="Proteomes" id="UP000002011"/>
    </source>
</evidence>
<proteinExistence type="evidence at protein level"/>
<dbReference type="SMART" id="SM00448">
    <property type="entry name" value="REC"/>
    <property type="match status" value="1"/>
</dbReference>
<feature type="domain" description="Response regulatory" evidence="2">
    <location>
        <begin position="2"/>
        <end position="127"/>
    </location>
</feature>
<sequence>MDFIIVDDSVFDLFTQEKLLLKSGLTTSVRTFNSAQAAIDHLRSQGADIPDTVILLDLQMPGINGFEFTEHYGMLPEAVRARIRLFMISSTVDISDIEQAEANPHIIQLLPKPLEIPLLRELLKRWFPSI</sequence>
<dbReference type="OrthoDB" id="1524091at2"/>
<name>C6VVW9_DYAFD</name>
<dbReference type="SUPFAM" id="SSF52172">
    <property type="entry name" value="CheY-like"/>
    <property type="match status" value="1"/>
</dbReference>
<dbReference type="eggNOG" id="COG0784">
    <property type="taxonomic scope" value="Bacteria"/>
</dbReference>
<organism evidence="3 4">
    <name type="scientific">Dyadobacter fermentans (strain ATCC 700827 / DSM 18053 / CIP 107007 / KCTC 52180 / NS114)</name>
    <dbReference type="NCBI Taxonomy" id="471854"/>
    <lineage>
        <taxon>Bacteria</taxon>
        <taxon>Pseudomonadati</taxon>
        <taxon>Bacteroidota</taxon>
        <taxon>Cytophagia</taxon>
        <taxon>Cytophagales</taxon>
        <taxon>Spirosomataceae</taxon>
        <taxon>Dyadobacter</taxon>
    </lineage>
</organism>
<evidence type="ECO:0000313" key="3">
    <source>
        <dbReference type="EMBL" id="ACT91425.1"/>
    </source>
</evidence>
<dbReference type="InterPro" id="IPR001789">
    <property type="entry name" value="Sig_transdc_resp-reg_receiver"/>
</dbReference>
<dbReference type="PDBsum" id="4XLT"/>
<dbReference type="KEGG" id="dfe:Dfer_0154"/>
<dbReference type="EvolutionaryTrace" id="C6VVW9"/>
<accession>C6VVW9</accession>
<dbReference type="HOGENOM" id="CLU_000445_69_17_10"/>
<dbReference type="GO" id="GO:0000160">
    <property type="term" value="P:phosphorelay signal transduction system"/>
    <property type="evidence" value="ECO:0007669"/>
    <property type="project" value="InterPro"/>
</dbReference>
<reference evidence="5" key="2">
    <citation type="submission" date="2015-01" db="PDB data bank">
        <title>Crystal structure of response regulator receiver protein from Dyadobacter fermentans DSM 18053.</title>
        <authorList>
            <person name="Chang C."/>
            <person name="Cuff M."/>
            <person name="Holowicki J."/>
            <person name="Clancy S."/>
            <person name="Joachimiak A."/>
        </authorList>
    </citation>
    <scope>X-RAY CRYSTALLOGRAPHY (2.30 ANGSTROMS)</scope>
</reference>
<dbReference type="AlphaFoldDB" id="C6VVW9"/>
<evidence type="ECO:0007829" key="5">
    <source>
        <dbReference type="PDB" id="4XLT"/>
    </source>
</evidence>
<keyword evidence="5" id="KW-0002">3D-structure</keyword>
<evidence type="ECO:0000259" key="2">
    <source>
        <dbReference type="PROSITE" id="PS50110"/>
    </source>
</evidence>
<reference evidence="3 4" key="1">
    <citation type="journal article" date="2009" name="Stand. Genomic Sci.">
        <title>Complete genome sequence of Dyadobacter fermentans type strain (NS114).</title>
        <authorList>
            <person name="Lang E."/>
            <person name="Lapidus A."/>
            <person name="Chertkov O."/>
            <person name="Brettin T."/>
            <person name="Detter J.C."/>
            <person name="Han C."/>
            <person name="Copeland A."/>
            <person name="Glavina Del Rio T."/>
            <person name="Nolan M."/>
            <person name="Chen F."/>
            <person name="Lucas S."/>
            <person name="Tice H."/>
            <person name="Cheng J.F."/>
            <person name="Land M."/>
            <person name="Hauser L."/>
            <person name="Chang Y.J."/>
            <person name="Jeffries C.D."/>
            <person name="Kopitz M."/>
            <person name="Bruce D."/>
            <person name="Goodwin L."/>
            <person name="Pitluck S."/>
            <person name="Ovchinnikova G."/>
            <person name="Pati A."/>
            <person name="Ivanova N."/>
            <person name="Mavrommatis K."/>
            <person name="Chen A."/>
            <person name="Palaniappan K."/>
            <person name="Chain P."/>
            <person name="Bristow J."/>
            <person name="Eisen J.A."/>
            <person name="Markowitz V."/>
            <person name="Hugenholtz P."/>
            <person name="Goker M."/>
            <person name="Rohde M."/>
            <person name="Kyrpides N.C."/>
            <person name="Klenk H.P."/>
        </authorList>
    </citation>
    <scope>NUCLEOTIDE SEQUENCE [LARGE SCALE GENOMIC DNA]</scope>
    <source>
        <strain evidence="4">ATCC 700827 / DSM 18053 / CIP 107007 / KCTC 52180 / NS114</strain>
    </source>
</reference>
<keyword evidence="4" id="KW-1185">Reference proteome</keyword>
<dbReference type="RefSeq" id="WP_012779773.1">
    <property type="nucleotide sequence ID" value="NC_013037.1"/>
</dbReference>
<protein>
    <submittedName>
        <fullName evidence="3">Response regulator receiver protein</fullName>
    </submittedName>
</protein>
<dbReference type="PDB" id="4XLT">
    <property type="method" value="X-ray"/>
    <property type="resolution" value="2.30 A"/>
    <property type="chains" value="A=1-130"/>
</dbReference>
<dbReference type="CDD" id="cd17546">
    <property type="entry name" value="REC_hyHK_CKI1_RcsC-like"/>
    <property type="match status" value="1"/>
</dbReference>
<keyword evidence="1" id="KW-0597">Phosphoprotein</keyword>
<dbReference type="Pfam" id="PF00072">
    <property type="entry name" value="Response_reg"/>
    <property type="match status" value="1"/>
</dbReference>
<evidence type="ECO:0000256" key="1">
    <source>
        <dbReference type="PROSITE-ProRule" id="PRU00169"/>
    </source>
</evidence>